<dbReference type="UniPathway" id="UPA00068">
    <property type="reaction ID" value="UER00106"/>
</dbReference>
<dbReference type="SUPFAM" id="SSF53633">
    <property type="entry name" value="Carbamate kinase-like"/>
    <property type="match status" value="1"/>
</dbReference>
<dbReference type="PANTHER" id="PTHR30602">
    <property type="entry name" value="AMINO-ACID ACETYLTRANSFERASE"/>
    <property type="match status" value="1"/>
</dbReference>
<evidence type="ECO:0000256" key="7">
    <source>
        <dbReference type="ARBA" id="ARBA00048372"/>
    </source>
</evidence>
<dbReference type="HAMAP" id="MF_01105">
    <property type="entry name" value="N_acetyl_glu_synth"/>
    <property type="match status" value="1"/>
</dbReference>
<comment type="subcellular location">
    <subcellularLocation>
        <location evidence="8">Cytoplasm</location>
    </subcellularLocation>
</comment>
<dbReference type="NCBIfam" id="NF003641">
    <property type="entry name" value="PRK05279.1"/>
    <property type="match status" value="1"/>
</dbReference>
<dbReference type="EC" id="2.3.1.1" evidence="8"/>
<gene>
    <name evidence="8" type="primary">argA</name>
    <name evidence="10" type="ORF">SAMN05421749_11143</name>
</gene>
<evidence type="ECO:0000256" key="4">
    <source>
        <dbReference type="ARBA" id="ARBA00022605"/>
    </source>
</evidence>
<dbReference type="EMBL" id="FMYK01000011">
    <property type="protein sequence ID" value="SDC72738.1"/>
    <property type="molecule type" value="Genomic_DNA"/>
</dbReference>
<dbReference type="Gene3D" id="3.40.1160.10">
    <property type="entry name" value="Acetylglutamate kinase-like"/>
    <property type="match status" value="1"/>
</dbReference>
<dbReference type="Pfam" id="PF00696">
    <property type="entry name" value="AA_kinase"/>
    <property type="match status" value="1"/>
</dbReference>
<evidence type="ECO:0000256" key="3">
    <source>
        <dbReference type="ARBA" id="ARBA00022571"/>
    </source>
</evidence>
<evidence type="ECO:0000313" key="11">
    <source>
        <dbReference type="Proteomes" id="UP000242317"/>
    </source>
</evidence>
<comment type="similarity">
    <text evidence="2 8">Belongs to the acetyltransferase family. ArgA subfamily.</text>
</comment>
<dbReference type="InterPro" id="IPR033719">
    <property type="entry name" value="NAGS_kin"/>
</dbReference>
<keyword evidence="6 8" id="KW-0012">Acyltransferase</keyword>
<comment type="catalytic activity">
    <reaction evidence="7 8">
        <text>L-glutamate + acetyl-CoA = N-acetyl-L-glutamate + CoA + H(+)</text>
        <dbReference type="Rhea" id="RHEA:24292"/>
        <dbReference type="ChEBI" id="CHEBI:15378"/>
        <dbReference type="ChEBI" id="CHEBI:29985"/>
        <dbReference type="ChEBI" id="CHEBI:44337"/>
        <dbReference type="ChEBI" id="CHEBI:57287"/>
        <dbReference type="ChEBI" id="CHEBI:57288"/>
        <dbReference type="EC" id="2.3.1.1"/>
    </reaction>
</comment>
<dbReference type="InterPro" id="IPR001048">
    <property type="entry name" value="Asp/Glu/Uridylate_kinase"/>
</dbReference>
<organism evidence="10 11">
    <name type="scientific">Acinetobacter marinus</name>
    <dbReference type="NCBI Taxonomy" id="281375"/>
    <lineage>
        <taxon>Bacteria</taxon>
        <taxon>Pseudomonadati</taxon>
        <taxon>Pseudomonadota</taxon>
        <taxon>Gammaproteobacteria</taxon>
        <taxon>Moraxellales</taxon>
        <taxon>Moraxellaceae</taxon>
        <taxon>Acinetobacter</taxon>
    </lineage>
</organism>
<keyword evidence="11" id="KW-1185">Reference proteome</keyword>
<dbReference type="InterPro" id="IPR000182">
    <property type="entry name" value="GNAT_dom"/>
</dbReference>
<keyword evidence="5 8" id="KW-0808">Transferase</keyword>
<keyword evidence="4 8" id="KW-0028">Amino-acid biosynthesis</keyword>
<dbReference type="CDD" id="cd04237">
    <property type="entry name" value="AAK_NAGS-ABP"/>
    <property type="match status" value="1"/>
</dbReference>
<dbReference type="InterPro" id="IPR010167">
    <property type="entry name" value="NH2A_AcTrfase"/>
</dbReference>
<sequence length="459" mass="51421">MTKPAQPTPNQNNLSLDQASTPDYVHWFRHAAPYINTHRHKTFVLMFGGEALQSDNFQHIIHDIALLHALGIRLVLVHGARPQINHNLAQLQLKTPFLKHRRITTRESLPAVLSAVGSIRLQIEALLSMGLANSPMYGARIDVVSGNFVTAKPFGIHEGVDFQLTGEVRAIDHDAITHNLKNNQIVLLGPTGYSSTGEVFNLRAEEVATRAAIDLKADKLIFLGEQRGFLDSQHKLIRELTPQQATHHLTQFDTPNHEQYLHLAGAVQACKAGVKRCHLLSYHQNGALLGELFTRDGLGTLVTAMDYEAVRQATIQDVGGLLNLLRPLEEQGILVYRSRERLEDEIEHFAVIERDGMILACAALYPLPVDDTEPASGEIACVAVHPDYRKSNRGVQVLHFLEQRAKHLGIGQLYLLTTHTGHWFMEQGFEKVELSELPSARQAMYNYQRNSQVFRKLID</sequence>
<dbReference type="NCBIfam" id="TIGR01890">
    <property type="entry name" value="N-Ac-Glu-synth"/>
    <property type="match status" value="1"/>
</dbReference>
<dbReference type="GO" id="GO:0004042">
    <property type="term" value="F:L-glutamate N-acetyltransferase activity"/>
    <property type="evidence" value="ECO:0007669"/>
    <property type="project" value="UniProtKB-UniRule"/>
</dbReference>
<dbReference type="Proteomes" id="UP000242317">
    <property type="component" value="Unassembled WGS sequence"/>
</dbReference>
<protein>
    <recommendedName>
        <fullName evidence="8">Amino-acid acetyltransferase</fullName>
        <ecNumber evidence="8">2.3.1.1</ecNumber>
    </recommendedName>
    <alternativeName>
        <fullName evidence="8">N-acetylglutamate synthase</fullName>
        <shortName evidence="8">AGS</shortName>
        <shortName evidence="8">NAGS</shortName>
    </alternativeName>
</protein>
<evidence type="ECO:0000256" key="2">
    <source>
        <dbReference type="ARBA" id="ARBA00009145"/>
    </source>
</evidence>
<dbReference type="PIRSF" id="PIRSF000423">
    <property type="entry name" value="ArgA"/>
    <property type="match status" value="1"/>
</dbReference>
<comment type="miscellaneous">
    <text evidence="8">In bacteria which possess the bifunctional enzyme ornithine acetyltransferase/N-acetylglutamate synthase (ArgJ), ArgA fulfills an anaplerotic role.</text>
</comment>
<keyword evidence="8" id="KW-0963">Cytoplasm</keyword>
<evidence type="ECO:0000256" key="6">
    <source>
        <dbReference type="ARBA" id="ARBA00023315"/>
    </source>
</evidence>
<feature type="domain" description="N-acetyltransferase" evidence="9">
    <location>
        <begin position="308"/>
        <end position="459"/>
    </location>
</feature>
<dbReference type="AlphaFoldDB" id="A0A1G6NYC7"/>
<dbReference type="Pfam" id="PF00583">
    <property type="entry name" value="Acetyltransf_1"/>
    <property type="match status" value="1"/>
</dbReference>
<proteinExistence type="inferred from homology"/>
<evidence type="ECO:0000256" key="1">
    <source>
        <dbReference type="ARBA" id="ARBA00004925"/>
    </source>
</evidence>
<dbReference type="GO" id="GO:0006526">
    <property type="term" value="P:L-arginine biosynthetic process"/>
    <property type="evidence" value="ECO:0007669"/>
    <property type="project" value="UniProtKB-UniRule"/>
</dbReference>
<dbReference type="InterPro" id="IPR036393">
    <property type="entry name" value="AceGlu_kinase-like_sf"/>
</dbReference>
<evidence type="ECO:0000256" key="8">
    <source>
        <dbReference type="HAMAP-Rule" id="MF_01105"/>
    </source>
</evidence>
<dbReference type="InterPro" id="IPR016181">
    <property type="entry name" value="Acyl_CoA_acyltransferase"/>
</dbReference>
<name>A0A1G6NYC7_9GAMM</name>
<dbReference type="PANTHER" id="PTHR30602:SF12">
    <property type="entry name" value="AMINO-ACID ACETYLTRANSFERASE NAGS1, CHLOROPLASTIC-RELATED"/>
    <property type="match status" value="1"/>
</dbReference>
<dbReference type="GO" id="GO:0005737">
    <property type="term" value="C:cytoplasm"/>
    <property type="evidence" value="ECO:0007669"/>
    <property type="project" value="UniProtKB-SubCell"/>
</dbReference>
<reference evidence="11" key="1">
    <citation type="submission" date="2016-09" db="EMBL/GenBank/DDBJ databases">
        <authorList>
            <person name="Varghese N."/>
            <person name="Submissions S."/>
        </authorList>
    </citation>
    <scope>NUCLEOTIDE SEQUENCE [LARGE SCALE GENOMIC DNA]</scope>
    <source>
        <strain evidence="11">ANC 3699</strain>
    </source>
</reference>
<dbReference type="PROSITE" id="PS51186">
    <property type="entry name" value="GNAT"/>
    <property type="match status" value="1"/>
</dbReference>
<dbReference type="Gene3D" id="3.40.630.30">
    <property type="match status" value="1"/>
</dbReference>
<dbReference type="RefSeq" id="WP_378235111.1">
    <property type="nucleotide sequence ID" value="NZ_FMYK01000011.1"/>
</dbReference>
<comment type="pathway">
    <text evidence="1 8">Amino-acid biosynthesis; L-arginine biosynthesis; N(2)-acetyl-L-ornithine from L-glutamate: step 1/4.</text>
</comment>
<keyword evidence="3 8" id="KW-0055">Arginine biosynthesis</keyword>
<accession>A0A1G6NYC7</accession>
<evidence type="ECO:0000256" key="5">
    <source>
        <dbReference type="ARBA" id="ARBA00022679"/>
    </source>
</evidence>
<evidence type="ECO:0000313" key="10">
    <source>
        <dbReference type="EMBL" id="SDC72738.1"/>
    </source>
</evidence>
<dbReference type="SUPFAM" id="SSF55729">
    <property type="entry name" value="Acyl-CoA N-acyltransferases (Nat)"/>
    <property type="match status" value="1"/>
</dbReference>
<dbReference type="CDD" id="cd04301">
    <property type="entry name" value="NAT_SF"/>
    <property type="match status" value="1"/>
</dbReference>
<evidence type="ECO:0000259" key="9">
    <source>
        <dbReference type="PROSITE" id="PS51186"/>
    </source>
</evidence>